<accession>Q01R65</accession>
<proteinExistence type="predicted"/>
<gene>
    <name evidence="2" type="ordered locus">Acid_6942</name>
</gene>
<dbReference type="EMBL" id="CP000473">
    <property type="protein sequence ID" value="ABJ87855.1"/>
    <property type="molecule type" value="Genomic_DNA"/>
</dbReference>
<name>Q01R65_SOLUE</name>
<dbReference type="Pfam" id="PF13692">
    <property type="entry name" value="Glyco_trans_1_4"/>
    <property type="match status" value="1"/>
</dbReference>
<dbReference type="PANTHER" id="PTHR43685:SF2">
    <property type="entry name" value="GLYCOSYLTRANSFERASE 2-LIKE DOMAIN-CONTAINING PROTEIN"/>
    <property type="match status" value="1"/>
</dbReference>
<dbReference type="InterPro" id="IPR029044">
    <property type="entry name" value="Nucleotide-diphossugar_trans"/>
</dbReference>
<dbReference type="CDD" id="cd03801">
    <property type="entry name" value="GT4_PimA-like"/>
    <property type="match status" value="1"/>
</dbReference>
<sequence>MYLIRAEYFMQEAKVSHSPGLIRNPSVSVILPTYCRGDNGLLKRAIESVLSQTFQSFELILMDDGSTDSTAEIISSYVKVDDRVIHVRHDNNSGLWALRMNEGLLMARGEFCAYQFDDDRWTEAALATLVGELRENTNFGIAYGLCKCTLDGKEIVLGGPFNYSQLVAGNFIANNSVVNRRTVFERLGGYDMHLVMRRLADWDLWLRWGRHAAFLSLDETVSFVEAGRADSVGKTVPADLTVVRSQIGLDRTAGLRPEALKSYIIDGLDHLKHLGQSKVDAVWREQAAPYLSRFRHIWPAARPPKTRPLHVLSVKAHFDTTVDIMIGNYAEVLAADFAFTFVPQSQVDEAMIRCVDILLLYRAIDQQAEQLAEFARQHGKPVIYLMDDDLTTIHEISEEFCYLAPGTPCYLALQSLIRGADLVITYSAAVKESVEELNPRNIVLETNIRRERLAAARSGLSHHAETGRRPVMIGFAGGAARREEFAVLWQAIVEVSRQLGTNVEFEFWGFTPDGLDQLHSPYRCEPFTFSYDEYLDRLTSRGFDVMITPLFGEKRAKRGKCPIKFLEFTAAGALGVYSDVEPYRAVVDGLTGIKCENTVEAWTAALLRAASLPYSERKAMVARAIECVDREFTTEVQAPRLAAALEAAVLHGLLHRAPSGKPRVAYFCHSPYLGGAENHLLRHAALSQAFQFEPLLVLPSGVSAMVEEVQHRATALGIPIAYLPLTVETEIDVSRELDEPAIAAIMRWLRQNRISLVHSVILMREVGEASRRLGIPHAASIYATASQGRAGVFHCDVVHSDSLLYANRWSTVLDAPAQRILAHVPDEYFEAGTNAAAAPNAGGALTFGIFGTLQPRKGQLQAIEAIGLLRKQCDTVIRLRLYGYDHFFPDYLASCREMAERYGVSDRVSFPGFVTDTAKALRDVDAVICASDWDSLPQAILEAMAAGRLVIAPAVGGIPEVVSRSTGILMPDNTAVSICRALTEALRLSPGNWSAKTKFAREVVRAECSGYSVSTELFRLYRQAATEQARRTGRPAVAARELTTMTDGGASLFTPEASGALELLRTRLHEINYDMRLGE</sequence>
<evidence type="ECO:0000259" key="1">
    <source>
        <dbReference type="Pfam" id="PF00535"/>
    </source>
</evidence>
<dbReference type="eggNOG" id="COG0438">
    <property type="taxonomic scope" value="Bacteria"/>
</dbReference>
<dbReference type="KEGG" id="sus:Acid_6942"/>
<dbReference type="HOGENOM" id="CLU_269567_0_0_0"/>
<dbReference type="InterPro" id="IPR050834">
    <property type="entry name" value="Glycosyltransf_2"/>
</dbReference>
<organism evidence="2">
    <name type="scientific">Solibacter usitatus (strain Ellin6076)</name>
    <dbReference type="NCBI Taxonomy" id="234267"/>
    <lineage>
        <taxon>Bacteria</taxon>
        <taxon>Pseudomonadati</taxon>
        <taxon>Acidobacteriota</taxon>
        <taxon>Terriglobia</taxon>
        <taxon>Bryobacterales</taxon>
        <taxon>Solibacteraceae</taxon>
        <taxon>Candidatus Solibacter</taxon>
    </lineage>
</organism>
<dbReference type="STRING" id="234267.Acid_6942"/>
<dbReference type="Pfam" id="PF00535">
    <property type="entry name" value="Glycos_transf_2"/>
    <property type="match status" value="1"/>
</dbReference>
<dbReference type="SUPFAM" id="SSF53448">
    <property type="entry name" value="Nucleotide-diphospho-sugar transferases"/>
    <property type="match status" value="1"/>
</dbReference>
<dbReference type="CAZy" id="GT4">
    <property type="family name" value="Glycosyltransferase Family 4"/>
</dbReference>
<dbReference type="GO" id="GO:0016740">
    <property type="term" value="F:transferase activity"/>
    <property type="evidence" value="ECO:0007669"/>
    <property type="project" value="UniProtKB-KW"/>
</dbReference>
<dbReference type="Gene3D" id="3.90.550.10">
    <property type="entry name" value="Spore Coat Polysaccharide Biosynthesis Protein SpsA, Chain A"/>
    <property type="match status" value="1"/>
</dbReference>
<dbReference type="AlphaFoldDB" id="Q01R65"/>
<protein>
    <submittedName>
        <fullName evidence="2">Glycosyl transferase, family 2</fullName>
    </submittedName>
</protein>
<reference evidence="2" key="1">
    <citation type="submission" date="2006-10" db="EMBL/GenBank/DDBJ databases">
        <title>Complete sequence of Solibacter usitatus Ellin6076.</title>
        <authorList>
            <consortium name="US DOE Joint Genome Institute"/>
            <person name="Copeland A."/>
            <person name="Lucas S."/>
            <person name="Lapidus A."/>
            <person name="Barry K."/>
            <person name="Detter J.C."/>
            <person name="Glavina del Rio T."/>
            <person name="Hammon N."/>
            <person name="Israni S."/>
            <person name="Dalin E."/>
            <person name="Tice H."/>
            <person name="Pitluck S."/>
            <person name="Thompson L.S."/>
            <person name="Brettin T."/>
            <person name="Bruce D."/>
            <person name="Han C."/>
            <person name="Tapia R."/>
            <person name="Gilna P."/>
            <person name="Schmutz J."/>
            <person name="Larimer F."/>
            <person name="Land M."/>
            <person name="Hauser L."/>
            <person name="Kyrpides N."/>
            <person name="Mikhailova N."/>
            <person name="Janssen P.H."/>
            <person name="Kuske C.R."/>
            <person name="Richardson P."/>
        </authorList>
    </citation>
    <scope>NUCLEOTIDE SEQUENCE</scope>
    <source>
        <strain evidence="2">Ellin6076</strain>
    </source>
</reference>
<keyword evidence="2" id="KW-0808">Transferase</keyword>
<dbReference type="InParanoid" id="Q01R65"/>
<dbReference type="SUPFAM" id="SSF53756">
    <property type="entry name" value="UDP-Glycosyltransferase/glycogen phosphorylase"/>
    <property type="match status" value="2"/>
</dbReference>
<dbReference type="eggNOG" id="COG1216">
    <property type="taxonomic scope" value="Bacteria"/>
</dbReference>
<evidence type="ECO:0000313" key="2">
    <source>
        <dbReference type="EMBL" id="ABJ87855.1"/>
    </source>
</evidence>
<dbReference type="CAZy" id="GT2">
    <property type="family name" value="Glycosyltransferase Family 2"/>
</dbReference>
<feature type="domain" description="Glycosyltransferase 2-like" evidence="1">
    <location>
        <begin position="28"/>
        <end position="138"/>
    </location>
</feature>
<dbReference type="PANTHER" id="PTHR43685">
    <property type="entry name" value="GLYCOSYLTRANSFERASE"/>
    <property type="match status" value="1"/>
</dbReference>
<dbReference type="Gene3D" id="3.40.50.2000">
    <property type="entry name" value="Glycogen Phosphorylase B"/>
    <property type="match status" value="2"/>
</dbReference>
<dbReference type="InterPro" id="IPR001173">
    <property type="entry name" value="Glyco_trans_2-like"/>
</dbReference>